<dbReference type="Pfam" id="PF12770">
    <property type="entry name" value="CHAT"/>
    <property type="match status" value="1"/>
</dbReference>
<reference evidence="3 4" key="1">
    <citation type="submission" date="2019-01" db="EMBL/GenBank/DDBJ databases">
        <authorList>
            <person name="Brito A."/>
        </authorList>
    </citation>
    <scope>NUCLEOTIDE SEQUENCE [LARGE SCALE GENOMIC DNA]</scope>
    <source>
        <strain evidence="3">1</strain>
    </source>
</reference>
<keyword evidence="1" id="KW-0472">Membrane</keyword>
<dbReference type="AlphaFoldDB" id="A0A563VY91"/>
<organism evidence="3 4">
    <name type="scientific">Hyella patelloides LEGE 07179</name>
    <dbReference type="NCBI Taxonomy" id="945734"/>
    <lineage>
        <taxon>Bacteria</taxon>
        <taxon>Bacillati</taxon>
        <taxon>Cyanobacteriota</taxon>
        <taxon>Cyanophyceae</taxon>
        <taxon>Pleurocapsales</taxon>
        <taxon>Hyellaceae</taxon>
        <taxon>Hyella</taxon>
    </lineage>
</organism>
<evidence type="ECO:0000313" key="3">
    <source>
        <dbReference type="EMBL" id="VEP16422.1"/>
    </source>
</evidence>
<dbReference type="OrthoDB" id="444941at2"/>
<dbReference type="SMART" id="SM01080">
    <property type="entry name" value="CHASE2"/>
    <property type="match status" value="1"/>
</dbReference>
<evidence type="ECO:0000259" key="2">
    <source>
        <dbReference type="SMART" id="SM01080"/>
    </source>
</evidence>
<dbReference type="EMBL" id="CAACVJ010000389">
    <property type="protein sequence ID" value="VEP16422.1"/>
    <property type="molecule type" value="Genomic_DNA"/>
</dbReference>
<evidence type="ECO:0000256" key="1">
    <source>
        <dbReference type="SAM" id="Phobius"/>
    </source>
</evidence>
<evidence type="ECO:0000313" key="4">
    <source>
        <dbReference type="Proteomes" id="UP000320055"/>
    </source>
</evidence>
<dbReference type="InterPro" id="IPR024983">
    <property type="entry name" value="CHAT_dom"/>
</dbReference>
<dbReference type="Proteomes" id="UP000320055">
    <property type="component" value="Unassembled WGS sequence"/>
</dbReference>
<feature type="transmembrane region" description="Helical" evidence="1">
    <location>
        <begin position="707"/>
        <end position="727"/>
    </location>
</feature>
<name>A0A563VY91_9CYAN</name>
<accession>A0A563VY91</accession>
<dbReference type="RefSeq" id="WP_144875256.1">
    <property type="nucleotide sequence ID" value="NZ_LR214184.1"/>
</dbReference>
<keyword evidence="4" id="KW-1185">Reference proteome</keyword>
<sequence>MAKLVVFKLDGDFAEGFRVDVEIFFEDKSFGGRKSGELPSALELLQYLETWQLEYRSLGNSTRIKGKKVIFTSSNARSKLNLWGEQLKKKFHRWLRAESFQDINLWLREKLDPQESIRMLLCTNNQKVHQLPWNQWDFVQSYPRVEIALSRLDVAKVSPFVVSPQKSQVRILAIFGSSHQINVEQDLKILTTLQNTYLEPLIEPQREVLYDRLWSECWDLVFFAGHSETIAGQGIIYLNEQDVLTITDLEYTLQTAIAKGLQLAIFNSCDGLGLAYALGQLALPQIIVMREPIIDAVAHKFLDYFLAEYSNGQPLHLATRKARERLQAWERKYPFSSWLPVLYQNQSATPPLWSELTGAKNTQRITKRRISDRHDGRNVLIVVSAIAFCLVWFAQAMGWLQAAELKNYDRALSLRPAEARDERILVITVDDRDIKYQSQQGMTMRGSLADEALAKLLTKIEPYAPVAIASDIIHDFAYSPQLSQITDKKSNFVAICRVANAESNLANIEPPPGITKTQTGFTNIAIDNDGVIRRHILGMSPDTKCQSDMSLSLRMALKYLDHLVTAKKENQTIYPRRFTENGYLEIGKIIFPKIEFDSGAYQLPKTENRSYQILFNYRALPPQTITLRQILAETSAQKLSNSIKEKIIFIGVKSHNNDLHYTLYSKGQQSARVPGVLIHAQATSQIISAVLDRRKLIRWLPNQLESLWMAIWGLIGSAVGGICSDLLFKKYNSLLVIVVAIFCSLTILYVSYFSLLLFGYWLPLVAPALAFILAASGSLFLTRSNKY</sequence>
<keyword evidence="1" id="KW-1133">Transmembrane helix</keyword>
<protein>
    <recommendedName>
        <fullName evidence="2">CHASE2 domain-containing protein</fullName>
    </recommendedName>
</protein>
<dbReference type="InterPro" id="IPR007890">
    <property type="entry name" value="CHASE2"/>
</dbReference>
<feature type="transmembrane region" description="Helical" evidence="1">
    <location>
        <begin position="734"/>
        <end position="754"/>
    </location>
</feature>
<dbReference type="Pfam" id="PF05226">
    <property type="entry name" value="CHASE2"/>
    <property type="match status" value="1"/>
</dbReference>
<feature type="transmembrane region" description="Helical" evidence="1">
    <location>
        <begin position="760"/>
        <end position="781"/>
    </location>
</feature>
<feature type="transmembrane region" description="Helical" evidence="1">
    <location>
        <begin position="378"/>
        <end position="400"/>
    </location>
</feature>
<feature type="domain" description="CHASE2" evidence="2">
    <location>
        <begin position="400"/>
        <end position="719"/>
    </location>
</feature>
<proteinExistence type="predicted"/>
<keyword evidence="1" id="KW-0812">Transmembrane</keyword>
<gene>
    <name evidence="3" type="ORF">H1P_4490002</name>
</gene>